<dbReference type="Gene3D" id="3.90.1750.20">
    <property type="entry name" value="Putative Large Serine Recombinase, Chain B, Domain 2"/>
    <property type="match status" value="1"/>
</dbReference>
<dbReference type="InterPro" id="IPR025827">
    <property type="entry name" value="Zn_ribbon_recom_dom"/>
</dbReference>
<dbReference type="InterPro" id="IPR011109">
    <property type="entry name" value="DNA_bind_recombinase_dom"/>
</dbReference>
<dbReference type="CDD" id="cd00338">
    <property type="entry name" value="Ser_Recombinase"/>
    <property type="match status" value="1"/>
</dbReference>
<dbReference type="InterPro" id="IPR006119">
    <property type="entry name" value="Resolv_N"/>
</dbReference>
<keyword evidence="1" id="KW-0175">Coiled coil</keyword>
<dbReference type="SUPFAM" id="SSF53041">
    <property type="entry name" value="Resolvase-like"/>
    <property type="match status" value="1"/>
</dbReference>
<feature type="domain" description="Recombinase" evidence="3">
    <location>
        <begin position="164"/>
        <end position="287"/>
    </location>
</feature>
<dbReference type="Pfam" id="PF07508">
    <property type="entry name" value="Recombinase"/>
    <property type="match status" value="1"/>
</dbReference>
<feature type="domain" description="Resolvase/invertase-type recombinase catalytic" evidence="2">
    <location>
        <begin position="7"/>
        <end position="156"/>
    </location>
</feature>
<dbReference type="Pfam" id="PF13408">
    <property type="entry name" value="Zn_ribbon_recom"/>
    <property type="match status" value="1"/>
</dbReference>
<dbReference type="AlphaFoldDB" id="A0A1M5ZR49"/>
<evidence type="ECO:0000259" key="2">
    <source>
        <dbReference type="PROSITE" id="PS51736"/>
    </source>
</evidence>
<dbReference type="Proteomes" id="UP000184241">
    <property type="component" value="Unassembled WGS sequence"/>
</dbReference>
<dbReference type="InterPro" id="IPR036162">
    <property type="entry name" value="Resolvase-like_N_sf"/>
</dbReference>
<dbReference type="InterPro" id="IPR038109">
    <property type="entry name" value="DNA_bind_recomb_sf"/>
</dbReference>
<dbReference type="GO" id="GO:0003677">
    <property type="term" value="F:DNA binding"/>
    <property type="evidence" value="ECO:0007669"/>
    <property type="project" value="InterPro"/>
</dbReference>
<dbReference type="PROSITE" id="PS51737">
    <property type="entry name" value="RECOMBINASE_DNA_BIND"/>
    <property type="match status" value="1"/>
</dbReference>
<dbReference type="RefSeq" id="WP_073021198.1">
    <property type="nucleotide sequence ID" value="NZ_FQXU01000010.1"/>
</dbReference>
<protein>
    <submittedName>
        <fullName evidence="4">Site-specific DNA recombinase</fullName>
    </submittedName>
</protein>
<dbReference type="SMART" id="SM00857">
    <property type="entry name" value="Resolvase"/>
    <property type="match status" value="1"/>
</dbReference>
<dbReference type="Pfam" id="PF00239">
    <property type="entry name" value="Resolvase"/>
    <property type="match status" value="1"/>
</dbReference>
<evidence type="ECO:0000313" key="4">
    <source>
        <dbReference type="EMBL" id="SHI26638.1"/>
    </source>
</evidence>
<evidence type="ECO:0000313" key="5">
    <source>
        <dbReference type="Proteomes" id="UP000184241"/>
    </source>
</evidence>
<gene>
    <name evidence="4" type="ORF">SAMN02745941_03273</name>
</gene>
<dbReference type="PANTHER" id="PTHR30461:SF23">
    <property type="entry name" value="DNA RECOMBINASE-RELATED"/>
    <property type="match status" value="1"/>
</dbReference>
<name>A0A1M5ZR49_9CLOT</name>
<feature type="coiled-coil region" evidence="1">
    <location>
        <begin position="385"/>
        <end position="465"/>
    </location>
</feature>
<reference evidence="4 5" key="1">
    <citation type="submission" date="2016-11" db="EMBL/GenBank/DDBJ databases">
        <authorList>
            <person name="Jaros S."/>
            <person name="Januszkiewicz K."/>
            <person name="Wedrychowicz H."/>
        </authorList>
    </citation>
    <scope>NUCLEOTIDE SEQUENCE [LARGE SCALE GENOMIC DNA]</scope>
    <source>
        <strain evidence="4 5">DSM 6191</strain>
    </source>
</reference>
<dbReference type="PROSITE" id="PS51736">
    <property type="entry name" value="RECOMBINASES_3"/>
    <property type="match status" value="1"/>
</dbReference>
<evidence type="ECO:0000259" key="3">
    <source>
        <dbReference type="PROSITE" id="PS51737"/>
    </source>
</evidence>
<sequence>MSEENKNILLYYRVSTQEQVADGYSIPNQKRSLHKYCNAMEYNIVGEFEDLGITGTSINERSGIKNLLKEIEKNKDIDAIIVTKLSRLSRKMLDLLIILEFLEQHDVTLIAKEDGIDTSTAFGKPMLKLVGIFAEMERDTIVSQTRAGMKEKATQGEFNGGVTSIGYDYINKELVINEKEAETVRKIFDLYTNKNWGYSRICQELNRNIEQYPTKKGSTWAYSTVKYVLDNPVYVGMIRWGVRKDWAKKRRRGVTDDYVLEKGKHAPIIGEDLWQRTREKRDLIGKTPVKKTNFKYLLSGLPKCPDCGSAMVAQRSTRKNKDGTKVTYRYYSCSRWNSHKGDVCKPNSIKAEPLEEQVISKIKEFIYSDGIIDRIVKDLGSKNNSAEIQKNIDNITKRIKKLKNDEDKYYKYLIDDEMLKIYKESKIRELVNGINRELDKLEKELINYKTQLENINKKNINAEKVALMLRNFDKIFEKADFENKKELLHTIIKEITISPSTRIEGRTAKEIILCFNNEDILSHENKKAKNDSLLFTYGMVPPS</sequence>
<dbReference type="PANTHER" id="PTHR30461">
    <property type="entry name" value="DNA-INVERTASE FROM LAMBDOID PROPHAGE"/>
    <property type="match status" value="1"/>
</dbReference>
<dbReference type="Gene3D" id="3.40.50.1390">
    <property type="entry name" value="Resolvase, N-terminal catalytic domain"/>
    <property type="match status" value="1"/>
</dbReference>
<proteinExistence type="predicted"/>
<dbReference type="GO" id="GO:0000150">
    <property type="term" value="F:DNA strand exchange activity"/>
    <property type="evidence" value="ECO:0007669"/>
    <property type="project" value="InterPro"/>
</dbReference>
<dbReference type="EMBL" id="FQXU01000010">
    <property type="protein sequence ID" value="SHI26638.1"/>
    <property type="molecule type" value="Genomic_DNA"/>
</dbReference>
<evidence type="ECO:0000256" key="1">
    <source>
        <dbReference type="SAM" id="Coils"/>
    </source>
</evidence>
<organism evidence="4 5">
    <name type="scientific">Clostridium intestinale DSM 6191</name>
    <dbReference type="NCBI Taxonomy" id="1121320"/>
    <lineage>
        <taxon>Bacteria</taxon>
        <taxon>Bacillati</taxon>
        <taxon>Bacillota</taxon>
        <taxon>Clostridia</taxon>
        <taxon>Eubacteriales</taxon>
        <taxon>Clostridiaceae</taxon>
        <taxon>Clostridium</taxon>
    </lineage>
</organism>
<dbReference type="InterPro" id="IPR050639">
    <property type="entry name" value="SSR_resolvase"/>
</dbReference>
<accession>A0A1M5ZR49</accession>